<reference evidence="15" key="1">
    <citation type="submission" date="2025-08" db="UniProtKB">
        <authorList>
            <consortium name="RefSeq"/>
        </authorList>
    </citation>
    <scope>IDENTIFICATION</scope>
</reference>
<keyword evidence="3 12" id="KW-0812">Transmembrane</keyword>
<evidence type="ECO:0000256" key="9">
    <source>
        <dbReference type="ARBA" id="ARBA00023180"/>
    </source>
</evidence>
<proteinExistence type="predicted"/>
<dbReference type="InterPro" id="IPR003599">
    <property type="entry name" value="Ig_sub"/>
</dbReference>
<dbReference type="Gene3D" id="2.60.40.10">
    <property type="entry name" value="Immunoglobulins"/>
    <property type="match status" value="3"/>
</dbReference>
<evidence type="ECO:0000256" key="5">
    <source>
        <dbReference type="ARBA" id="ARBA00022989"/>
    </source>
</evidence>
<gene>
    <name evidence="15" type="primary">LOC102208500</name>
</gene>
<evidence type="ECO:0000313" key="14">
    <source>
        <dbReference type="Proteomes" id="UP000695023"/>
    </source>
</evidence>
<evidence type="ECO:0000256" key="7">
    <source>
        <dbReference type="ARBA" id="ARBA00023157"/>
    </source>
</evidence>
<dbReference type="InterPro" id="IPR013783">
    <property type="entry name" value="Ig-like_fold"/>
</dbReference>
<sequence length="376" mass="42925">MVEVYEGAKSVLLPCQYTGFVVEDPTMIWTRTDLNPKSVHLRQEETDDLSGQNQRYSGRTSMRPDALDTGDFSLTLRNPRLTDSGDYTCSIRTEREELKLTDVQLHVKDQQVEVKVEEGSDSVILPCNTTPDLPEDTTVKWTHSDRELMMVHGCSNGSDHQDDLYCGRTKMNEDLLRTGDLSLTLKHPTERDSGGYICTIYRGKDILTQKVVLQVKEPFPSWATVLLVFLLLLVVVSASLLFHFRHALVSVIPVKVEVEEGAESVQLPFKTTKNLSGEIQVIWERYEPFQKAHVFTNGPNQYEEQHEVYRDRTVMNKDLLETGDLSLTLKQPTERDSGEYKCLVWRKGTFIRKKTVKLKVKGPGSNRGHQDQKQLH</sequence>
<dbReference type="GO" id="GO:0042102">
    <property type="term" value="P:positive regulation of T cell proliferation"/>
    <property type="evidence" value="ECO:0007669"/>
    <property type="project" value="TreeGrafter"/>
</dbReference>
<dbReference type="InterPro" id="IPR013106">
    <property type="entry name" value="Ig_V-set"/>
</dbReference>
<evidence type="ECO:0000256" key="12">
    <source>
        <dbReference type="SAM" id="Phobius"/>
    </source>
</evidence>
<dbReference type="GO" id="GO:0009897">
    <property type="term" value="C:external side of plasma membrane"/>
    <property type="evidence" value="ECO:0007669"/>
    <property type="project" value="TreeGrafter"/>
</dbReference>
<dbReference type="SMART" id="SM00406">
    <property type="entry name" value="IGv"/>
    <property type="match status" value="3"/>
</dbReference>
<accession>A0A9Y6J5U6</accession>
<keyword evidence="4" id="KW-0732">Signal</keyword>
<dbReference type="InterPro" id="IPR036179">
    <property type="entry name" value="Ig-like_dom_sf"/>
</dbReference>
<evidence type="ECO:0000256" key="3">
    <source>
        <dbReference type="ARBA" id="ARBA00022692"/>
    </source>
</evidence>
<dbReference type="PROSITE" id="PS50835">
    <property type="entry name" value="IG_LIKE"/>
    <property type="match status" value="3"/>
</dbReference>
<evidence type="ECO:0000259" key="13">
    <source>
        <dbReference type="PROSITE" id="PS50835"/>
    </source>
</evidence>
<feature type="region of interest" description="Disordered" evidence="11">
    <location>
        <begin position="39"/>
        <end position="68"/>
    </location>
</feature>
<organism evidence="14 15">
    <name type="scientific">Pundamilia nyererei</name>
    <dbReference type="NCBI Taxonomy" id="303518"/>
    <lineage>
        <taxon>Eukaryota</taxon>
        <taxon>Metazoa</taxon>
        <taxon>Chordata</taxon>
        <taxon>Craniata</taxon>
        <taxon>Vertebrata</taxon>
        <taxon>Euteleostomi</taxon>
        <taxon>Actinopterygii</taxon>
        <taxon>Neopterygii</taxon>
        <taxon>Teleostei</taxon>
        <taxon>Neoteleostei</taxon>
        <taxon>Acanthomorphata</taxon>
        <taxon>Ovalentaria</taxon>
        <taxon>Cichlomorphae</taxon>
        <taxon>Cichliformes</taxon>
        <taxon>Cichlidae</taxon>
        <taxon>African cichlids</taxon>
        <taxon>Pseudocrenilabrinae</taxon>
        <taxon>Haplochromini</taxon>
        <taxon>Pundamilia</taxon>
    </lineage>
</organism>
<protein>
    <submittedName>
        <fullName evidence="15">Butyrophilin subfamily 1 member A1-like</fullName>
    </submittedName>
</protein>
<dbReference type="PANTHER" id="PTHR25466:SF14">
    <property type="entry name" value="BUTYROPHILIN SUBFAMILY 2 MEMBER A2-LIKE-RELATED"/>
    <property type="match status" value="1"/>
</dbReference>
<dbReference type="GO" id="GO:0042130">
    <property type="term" value="P:negative regulation of T cell proliferation"/>
    <property type="evidence" value="ECO:0007669"/>
    <property type="project" value="TreeGrafter"/>
</dbReference>
<dbReference type="GO" id="GO:0007166">
    <property type="term" value="P:cell surface receptor signaling pathway"/>
    <property type="evidence" value="ECO:0007669"/>
    <property type="project" value="TreeGrafter"/>
</dbReference>
<dbReference type="InterPro" id="IPR051713">
    <property type="entry name" value="T-cell_Activation_Regulation"/>
</dbReference>
<keyword evidence="9" id="KW-0325">Glycoprotein</keyword>
<feature type="transmembrane region" description="Helical" evidence="12">
    <location>
        <begin position="219"/>
        <end position="242"/>
    </location>
</feature>
<keyword evidence="6 12" id="KW-0472">Membrane</keyword>
<dbReference type="RefSeq" id="XP_013763399.1">
    <property type="nucleotide sequence ID" value="XM_013907945.1"/>
</dbReference>
<evidence type="ECO:0000256" key="8">
    <source>
        <dbReference type="ARBA" id="ARBA00023170"/>
    </source>
</evidence>
<keyword evidence="2" id="KW-1003">Cell membrane</keyword>
<dbReference type="GeneID" id="102208500"/>
<keyword evidence="8" id="KW-0675">Receptor</keyword>
<feature type="domain" description="Ig-like" evidence="13">
    <location>
        <begin position="116"/>
        <end position="214"/>
    </location>
</feature>
<evidence type="ECO:0000313" key="15">
    <source>
        <dbReference type="RefSeq" id="XP_013763399.1"/>
    </source>
</evidence>
<dbReference type="AlphaFoldDB" id="A0A9Y6J5U6"/>
<evidence type="ECO:0000256" key="11">
    <source>
        <dbReference type="SAM" id="MobiDB-lite"/>
    </source>
</evidence>
<dbReference type="GO" id="GO:0031295">
    <property type="term" value="P:T cell costimulation"/>
    <property type="evidence" value="ECO:0007669"/>
    <property type="project" value="TreeGrafter"/>
</dbReference>
<evidence type="ECO:0000256" key="10">
    <source>
        <dbReference type="ARBA" id="ARBA00023319"/>
    </source>
</evidence>
<feature type="domain" description="Ig-like" evidence="13">
    <location>
        <begin position="247"/>
        <end position="344"/>
    </location>
</feature>
<keyword evidence="7" id="KW-1015">Disulfide bond</keyword>
<evidence type="ECO:0000256" key="6">
    <source>
        <dbReference type="ARBA" id="ARBA00023136"/>
    </source>
</evidence>
<evidence type="ECO:0000256" key="4">
    <source>
        <dbReference type="ARBA" id="ARBA00022729"/>
    </source>
</evidence>
<keyword evidence="5 12" id="KW-1133">Transmembrane helix</keyword>
<dbReference type="SMART" id="SM00409">
    <property type="entry name" value="IG"/>
    <property type="match status" value="3"/>
</dbReference>
<evidence type="ECO:0000256" key="1">
    <source>
        <dbReference type="ARBA" id="ARBA00004251"/>
    </source>
</evidence>
<dbReference type="Pfam" id="PF07686">
    <property type="entry name" value="V-set"/>
    <property type="match status" value="2"/>
</dbReference>
<evidence type="ECO:0000256" key="2">
    <source>
        <dbReference type="ARBA" id="ARBA00022475"/>
    </source>
</evidence>
<feature type="compositionally biased region" description="Polar residues" evidence="11">
    <location>
        <begin position="49"/>
        <end position="60"/>
    </location>
</feature>
<dbReference type="GO" id="GO:0071222">
    <property type="term" value="P:cellular response to lipopolysaccharide"/>
    <property type="evidence" value="ECO:0007669"/>
    <property type="project" value="TreeGrafter"/>
</dbReference>
<dbReference type="Proteomes" id="UP000695023">
    <property type="component" value="Unplaced"/>
</dbReference>
<keyword evidence="10" id="KW-0393">Immunoglobulin domain</keyword>
<comment type="subcellular location">
    <subcellularLocation>
        <location evidence="1">Cell membrane</location>
        <topology evidence="1">Single-pass type I membrane protein</topology>
    </subcellularLocation>
</comment>
<dbReference type="PANTHER" id="PTHR25466">
    <property type="entry name" value="T-LYMPHOCYTE ACTIVATION ANTIGEN"/>
    <property type="match status" value="1"/>
</dbReference>
<keyword evidence="14" id="KW-1185">Reference proteome</keyword>
<dbReference type="SUPFAM" id="SSF48726">
    <property type="entry name" value="Immunoglobulin"/>
    <property type="match status" value="3"/>
</dbReference>
<feature type="domain" description="Ig-like" evidence="13">
    <location>
        <begin position="1"/>
        <end position="101"/>
    </location>
</feature>
<dbReference type="GO" id="GO:0006955">
    <property type="term" value="P:immune response"/>
    <property type="evidence" value="ECO:0007669"/>
    <property type="project" value="TreeGrafter"/>
</dbReference>
<dbReference type="InterPro" id="IPR007110">
    <property type="entry name" value="Ig-like_dom"/>
</dbReference>
<name>A0A9Y6J5U6_9CICH</name>